<keyword evidence="2" id="KW-1185">Reference proteome</keyword>
<accession>A0A9P6AJL7</accession>
<name>A0A9P6AJL7_9AGAM</name>
<evidence type="ECO:0000313" key="1">
    <source>
        <dbReference type="EMBL" id="KAF9507034.1"/>
    </source>
</evidence>
<comment type="caution">
    <text evidence="1">The sequence shown here is derived from an EMBL/GenBank/DDBJ whole genome shotgun (WGS) entry which is preliminary data.</text>
</comment>
<sequence length="345" mass="38448">MVDRTMVMASRLGDTSFSVQIRTCELLEDNGRPLRDRRGLQDRGRYGMGAVRLRIQKSDSPSHSNFCSDAYTPLSQAIIGTYEKHVNPREVISHDSLLLARGSDDSEASCLPGRLLAAMPVAAFNGLAYSIAYFSVNCFRYGSKLDKWHCEECKMKDTGNGPTLREAMMADCGLNATYLELWQKYGQAGLQDSSNTPRHPNERTVPIVVAPLFPQPPDHMGETVQSVGLVLGPREYNVSSDSMEYAQQVLEENSTLPKLALAMVVFPSQHSLPIDRLAMGDPSHICDRFLELFLYSSKYLLNQKALSTSSYPTIQLRGPYRTVDRKISNKIESGKSWAALDQSPR</sequence>
<gene>
    <name evidence="1" type="ORF">BS47DRAFT_1366943</name>
</gene>
<dbReference type="AlphaFoldDB" id="A0A9P6AJL7"/>
<proteinExistence type="predicted"/>
<organism evidence="1 2">
    <name type="scientific">Hydnum rufescens UP504</name>
    <dbReference type="NCBI Taxonomy" id="1448309"/>
    <lineage>
        <taxon>Eukaryota</taxon>
        <taxon>Fungi</taxon>
        <taxon>Dikarya</taxon>
        <taxon>Basidiomycota</taxon>
        <taxon>Agaricomycotina</taxon>
        <taxon>Agaricomycetes</taxon>
        <taxon>Cantharellales</taxon>
        <taxon>Hydnaceae</taxon>
        <taxon>Hydnum</taxon>
    </lineage>
</organism>
<dbReference type="Proteomes" id="UP000886523">
    <property type="component" value="Unassembled WGS sequence"/>
</dbReference>
<evidence type="ECO:0000313" key="2">
    <source>
        <dbReference type="Proteomes" id="UP000886523"/>
    </source>
</evidence>
<reference evidence="1" key="1">
    <citation type="journal article" date="2020" name="Nat. Commun.">
        <title>Large-scale genome sequencing of mycorrhizal fungi provides insights into the early evolution of symbiotic traits.</title>
        <authorList>
            <person name="Miyauchi S."/>
            <person name="Kiss E."/>
            <person name="Kuo A."/>
            <person name="Drula E."/>
            <person name="Kohler A."/>
            <person name="Sanchez-Garcia M."/>
            <person name="Morin E."/>
            <person name="Andreopoulos B."/>
            <person name="Barry K.W."/>
            <person name="Bonito G."/>
            <person name="Buee M."/>
            <person name="Carver A."/>
            <person name="Chen C."/>
            <person name="Cichocki N."/>
            <person name="Clum A."/>
            <person name="Culley D."/>
            <person name="Crous P.W."/>
            <person name="Fauchery L."/>
            <person name="Girlanda M."/>
            <person name="Hayes R.D."/>
            <person name="Keri Z."/>
            <person name="LaButti K."/>
            <person name="Lipzen A."/>
            <person name="Lombard V."/>
            <person name="Magnuson J."/>
            <person name="Maillard F."/>
            <person name="Murat C."/>
            <person name="Nolan M."/>
            <person name="Ohm R.A."/>
            <person name="Pangilinan J."/>
            <person name="Pereira M.F."/>
            <person name="Perotto S."/>
            <person name="Peter M."/>
            <person name="Pfister S."/>
            <person name="Riley R."/>
            <person name="Sitrit Y."/>
            <person name="Stielow J.B."/>
            <person name="Szollosi G."/>
            <person name="Zifcakova L."/>
            <person name="Stursova M."/>
            <person name="Spatafora J.W."/>
            <person name="Tedersoo L."/>
            <person name="Vaario L.M."/>
            <person name="Yamada A."/>
            <person name="Yan M."/>
            <person name="Wang P."/>
            <person name="Xu J."/>
            <person name="Bruns T."/>
            <person name="Baldrian P."/>
            <person name="Vilgalys R."/>
            <person name="Dunand C."/>
            <person name="Henrissat B."/>
            <person name="Grigoriev I.V."/>
            <person name="Hibbett D."/>
            <person name="Nagy L.G."/>
            <person name="Martin F.M."/>
        </authorList>
    </citation>
    <scope>NUCLEOTIDE SEQUENCE</scope>
    <source>
        <strain evidence="1">UP504</strain>
    </source>
</reference>
<dbReference type="EMBL" id="MU129092">
    <property type="protein sequence ID" value="KAF9507034.1"/>
    <property type="molecule type" value="Genomic_DNA"/>
</dbReference>
<protein>
    <submittedName>
        <fullName evidence="1">Uncharacterized protein</fullName>
    </submittedName>
</protein>